<accession>A0ABX5PXH8</accession>
<dbReference type="PANTHER" id="PTHR30027:SF3">
    <property type="entry name" value="16S RRNA (URACIL(1498)-N(3))-METHYLTRANSFERASE"/>
    <property type="match status" value="1"/>
</dbReference>
<dbReference type="PIRSF" id="PIRSF015601">
    <property type="entry name" value="MTase_slr0722"/>
    <property type="match status" value="1"/>
</dbReference>
<keyword evidence="3 10" id="KW-0963">Cytoplasm</keyword>
<evidence type="ECO:0000313" key="13">
    <source>
        <dbReference type="EMBL" id="PZX39870.1"/>
    </source>
</evidence>
<dbReference type="SUPFAM" id="SSF88697">
    <property type="entry name" value="PUA domain-like"/>
    <property type="match status" value="1"/>
</dbReference>
<dbReference type="EC" id="2.1.1.193" evidence="10"/>
<evidence type="ECO:0000256" key="1">
    <source>
        <dbReference type="ARBA" id="ARBA00004496"/>
    </source>
</evidence>
<dbReference type="Pfam" id="PF04452">
    <property type="entry name" value="Methyltrans_RNA"/>
    <property type="match status" value="1"/>
</dbReference>
<organism evidence="13 14">
    <name type="scientific">Nonlabens dokdonensis</name>
    <dbReference type="NCBI Taxonomy" id="328515"/>
    <lineage>
        <taxon>Bacteria</taxon>
        <taxon>Pseudomonadati</taxon>
        <taxon>Bacteroidota</taxon>
        <taxon>Flavobacteriia</taxon>
        <taxon>Flavobacteriales</taxon>
        <taxon>Flavobacteriaceae</taxon>
        <taxon>Nonlabens</taxon>
    </lineage>
</organism>
<name>A0ABX5PXH8_9FLAO</name>
<keyword evidence="4 10" id="KW-0698">rRNA processing</keyword>
<comment type="similarity">
    <text evidence="2 10">Belongs to the RNA methyltransferase RsmE family.</text>
</comment>
<evidence type="ECO:0000256" key="9">
    <source>
        <dbReference type="ARBA" id="ARBA00047944"/>
    </source>
</evidence>
<feature type="domain" description="Ribosomal RNA small subunit methyltransferase E methyltransferase" evidence="11">
    <location>
        <begin position="73"/>
        <end position="229"/>
    </location>
</feature>
<dbReference type="InterPro" id="IPR046887">
    <property type="entry name" value="RsmE_PUA-like"/>
</dbReference>
<dbReference type="InterPro" id="IPR015947">
    <property type="entry name" value="PUA-like_sf"/>
</dbReference>
<dbReference type="PANTHER" id="PTHR30027">
    <property type="entry name" value="RIBOSOMAL RNA SMALL SUBUNIT METHYLTRANSFERASE E"/>
    <property type="match status" value="1"/>
</dbReference>
<evidence type="ECO:0000259" key="11">
    <source>
        <dbReference type="Pfam" id="PF04452"/>
    </source>
</evidence>
<feature type="domain" description="Ribosomal RNA small subunit methyltransferase E PUA-like" evidence="12">
    <location>
        <begin position="18"/>
        <end position="64"/>
    </location>
</feature>
<evidence type="ECO:0000256" key="8">
    <source>
        <dbReference type="ARBA" id="ARBA00025699"/>
    </source>
</evidence>
<dbReference type="RefSeq" id="WP_015363076.1">
    <property type="nucleotide sequence ID" value="NZ_QKZR01000003.1"/>
</dbReference>
<proteinExistence type="inferred from homology"/>
<evidence type="ECO:0000259" key="12">
    <source>
        <dbReference type="Pfam" id="PF20260"/>
    </source>
</evidence>
<dbReference type="Pfam" id="PF20260">
    <property type="entry name" value="PUA_4"/>
    <property type="match status" value="1"/>
</dbReference>
<keyword evidence="7 10" id="KW-0949">S-adenosyl-L-methionine</keyword>
<keyword evidence="6 10" id="KW-0808">Transferase</keyword>
<dbReference type="Gene3D" id="3.40.1280.10">
    <property type="match status" value="1"/>
</dbReference>
<dbReference type="NCBIfam" id="TIGR00046">
    <property type="entry name" value="RsmE family RNA methyltransferase"/>
    <property type="match status" value="1"/>
</dbReference>
<dbReference type="SUPFAM" id="SSF75217">
    <property type="entry name" value="alpha/beta knot"/>
    <property type="match status" value="1"/>
</dbReference>
<evidence type="ECO:0000313" key="14">
    <source>
        <dbReference type="Proteomes" id="UP000248584"/>
    </source>
</evidence>
<evidence type="ECO:0000256" key="5">
    <source>
        <dbReference type="ARBA" id="ARBA00022603"/>
    </source>
</evidence>
<dbReference type="CDD" id="cd18084">
    <property type="entry name" value="RsmE-like"/>
    <property type="match status" value="1"/>
</dbReference>
<evidence type="ECO:0000256" key="7">
    <source>
        <dbReference type="ARBA" id="ARBA00022691"/>
    </source>
</evidence>
<evidence type="ECO:0000256" key="10">
    <source>
        <dbReference type="PIRNR" id="PIRNR015601"/>
    </source>
</evidence>
<comment type="function">
    <text evidence="8 10">Specifically methylates the N3 position of the uracil ring of uridine 1498 (m3U1498) in 16S rRNA. Acts on the fully assembled 30S ribosomal subunit.</text>
</comment>
<sequence>MQLFYFKEVDTSTQLLELDKEQSRHMTKVLRKKVGDQVHITDGKGNLYDGKISLVTSNKCHIDIAFAKAYPKPFPRLHIAIAPTKMNDRMEWFLEKATEMGIQKITPLLCDHSERKKINVARFEKILISALQQSYQFHLPVLEELTSSQDFIKRKIEGKKCVAHCEETEKIQLANFIETKADFTVIIGPEGDFSNREIELAIKNGFQPTSLGEKRLRTETAGVYTAAIFNSKIES</sequence>
<keyword evidence="14" id="KW-1185">Reference proteome</keyword>
<evidence type="ECO:0000256" key="6">
    <source>
        <dbReference type="ARBA" id="ARBA00022679"/>
    </source>
</evidence>
<evidence type="ECO:0000256" key="3">
    <source>
        <dbReference type="ARBA" id="ARBA00022490"/>
    </source>
</evidence>
<gene>
    <name evidence="13" type="ORF">LX97_02228</name>
</gene>
<protein>
    <recommendedName>
        <fullName evidence="10">Ribosomal RNA small subunit methyltransferase E</fullName>
        <ecNumber evidence="10">2.1.1.193</ecNumber>
    </recommendedName>
</protein>
<dbReference type="InterPro" id="IPR006700">
    <property type="entry name" value="RsmE"/>
</dbReference>
<dbReference type="InterPro" id="IPR029026">
    <property type="entry name" value="tRNA_m1G_MTases_N"/>
</dbReference>
<keyword evidence="5 10" id="KW-0489">Methyltransferase</keyword>
<reference evidence="13 14" key="1">
    <citation type="submission" date="2018-06" db="EMBL/GenBank/DDBJ databases">
        <title>Genomic Encyclopedia of Archaeal and Bacterial Type Strains, Phase II (KMG-II): from individual species to whole genera.</title>
        <authorList>
            <person name="Goeker M."/>
        </authorList>
    </citation>
    <scope>NUCLEOTIDE SEQUENCE [LARGE SCALE GENOMIC DNA]</scope>
    <source>
        <strain evidence="13 14">DSM 17205</strain>
    </source>
</reference>
<dbReference type="NCBIfam" id="NF008702">
    <property type="entry name" value="PRK11713.6-1"/>
    <property type="match status" value="1"/>
</dbReference>
<dbReference type="EMBL" id="QKZR01000003">
    <property type="protein sequence ID" value="PZX39870.1"/>
    <property type="molecule type" value="Genomic_DNA"/>
</dbReference>
<evidence type="ECO:0000256" key="4">
    <source>
        <dbReference type="ARBA" id="ARBA00022552"/>
    </source>
</evidence>
<dbReference type="InterPro" id="IPR029028">
    <property type="entry name" value="Alpha/beta_knot_MTases"/>
</dbReference>
<comment type="catalytic activity">
    <reaction evidence="9 10">
        <text>uridine(1498) in 16S rRNA + S-adenosyl-L-methionine = N(3)-methyluridine(1498) in 16S rRNA + S-adenosyl-L-homocysteine + H(+)</text>
        <dbReference type="Rhea" id="RHEA:42920"/>
        <dbReference type="Rhea" id="RHEA-COMP:10283"/>
        <dbReference type="Rhea" id="RHEA-COMP:10284"/>
        <dbReference type="ChEBI" id="CHEBI:15378"/>
        <dbReference type="ChEBI" id="CHEBI:57856"/>
        <dbReference type="ChEBI" id="CHEBI:59789"/>
        <dbReference type="ChEBI" id="CHEBI:65315"/>
        <dbReference type="ChEBI" id="CHEBI:74502"/>
        <dbReference type="EC" id="2.1.1.193"/>
    </reaction>
</comment>
<evidence type="ECO:0000256" key="2">
    <source>
        <dbReference type="ARBA" id="ARBA00005528"/>
    </source>
</evidence>
<dbReference type="Gene3D" id="2.40.240.20">
    <property type="entry name" value="Hypothetical PUA domain-like, domain 1"/>
    <property type="match status" value="1"/>
</dbReference>
<comment type="caution">
    <text evidence="13">The sequence shown here is derived from an EMBL/GenBank/DDBJ whole genome shotgun (WGS) entry which is preliminary data.</text>
</comment>
<dbReference type="Proteomes" id="UP000248584">
    <property type="component" value="Unassembled WGS sequence"/>
</dbReference>
<dbReference type="InterPro" id="IPR046886">
    <property type="entry name" value="RsmE_MTase_dom"/>
</dbReference>
<comment type="subcellular location">
    <subcellularLocation>
        <location evidence="1 10">Cytoplasm</location>
    </subcellularLocation>
</comment>